<gene>
    <name evidence="9" type="ORF">QNI16_13035</name>
</gene>
<dbReference type="Proteomes" id="UP001241110">
    <property type="component" value="Unassembled WGS sequence"/>
</dbReference>
<proteinExistence type="inferred from homology"/>
<evidence type="ECO:0000259" key="8">
    <source>
        <dbReference type="Pfam" id="PF13087"/>
    </source>
</evidence>
<dbReference type="InterPro" id="IPR025103">
    <property type="entry name" value="DUF4011"/>
</dbReference>
<dbReference type="Gene3D" id="3.40.50.300">
    <property type="entry name" value="P-loop containing nucleotide triphosphate hydrolases"/>
    <property type="match status" value="3"/>
</dbReference>
<dbReference type="SUPFAM" id="SSF52540">
    <property type="entry name" value="P-loop containing nucleoside triphosphate hydrolases"/>
    <property type="match status" value="1"/>
</dbReference>
<dbReference type="InterPro" id="IPR041677">
    <property type="entry name" value="DNA2/NAM7_AAA_11"/>
</dbReference>
<dbReference type="GO" id="GO:0043139">
    <property type="term" value="F:5'-3' DNA helicase activity"/>
    <property type="evidence" value="ECO:0007669"/>
    <property type="project" value="TreeGrafter"/>
</dbReference>
<feature type="domain" description="DNA2/NAM7 helicase-like C-terminal" evidence="8">
    <location>
        <begin position="1029"/>
        <end position="1205"/>
    </location>
</feature>
<dbReference type="Pfam" id="PF13195">
    <property type="entry name" value="DUF4011"/>
    <property type="match status" value="1"/>
</dbReference>
<name>A0AAE3QMJ4_9BACT</name>
<sequence>MLTLLKAYQKRLTNLTSSNKSLLLLTVPSEQFFDLHELDFLDNRPSFEIVRQLIAGKNKIALCDVLDSRYDKVNDVTKRLRRIVRTASFIEQERGAQDLYVGYPMIHGKLIDGTSVRCPLLFFPVHLAQSGNRWELHPREGEEIQFNKSFLLAYSYFNNVKITDEWIETEFDDFSKDSLEFRTRLYELLKQSPLEINFNQDTFIDKLQPLQTFKRGDFEALQRNGEIKLYPEAVLGIFPQAGSYLIPDYQYLIEKNEFKETEDFFLRKITEERKSKVSNEENLLTPLPLDASQEQAMQMVKSGNSVVVQGPPGTGKSQFIANLMADYAAQGKRVLLVCQKRVALDVVYERLRQVGITDFLALVHDFKQDRKALYEQINRQIERIDEYKRLNLSLDAIYLERNFTQECRRIDKLTQELEEFRKILFDDAICGVSVKELYLTSSSDKPGVSLKKEYKHFRFGETDDFMRRLAVYESYLPLEAEFYPLHDRVSFHAFTYSDQDLLTEYLQEVPATAQSVLIQADRIANLKLSISDLEVLTEEEQKMRQVFELIPDEPVWQIFLHYYKGNNAFVTSKWLDKQEKEILKCLKGIGIERSLSVDQLPNALELCMNALEARQNLFSWIRWSWFSGEKKEVQSIADDNGLSLERNDLKKLVEKIKRRIAFEKVKESLTVAWNTENLYDPDLAKQWFENQRTARKAYKLSRKLASFYPLSSLLQGSYRVFQEKLYQLQAIADEWRQSKVRWRRYLTQEQVTHAWKNPLSIQDQLIALAEDFDALCELDKIKISFSSQEREVLTKMHAYYAALSKDDLPQNALSGWAFLFDNSLRLAWIDHIEGQYPILRAVSTHKLKQMEDELQEALLKKQNLCREMLLMKLREQTYRNVEFNRLNNLVTYRDLKHQVSKKRHIWALRKLFAELGDEIFQLVPCWMASPESVSAIWDIHSSDVVSGEDNSAIAKARKTVFDLVIFDEASQCFAERGLPAMARGQQVVITGDSKQLQPNDLYQIRYEEDSEDVPDLEVNSLLDLASRYLPQTQLKGHYRSQSLELIDFSNRHFYRQNLELLPDFTLINKADPAIHYVKVDGIWKDSQNQEEADAVVGLIQKLVLQYPEKQIGVVTFNYKQQGLIQDKLESITIERGWLLPDSLFVKNIENVQGDERDIIIFSLGYAPDSAGRLMMQFGSLNQQGGENRLNVAITRAKERIYVVSSLHPQQLRTDDVLHEGPRLLQKYLEYAWQVSAGEYVPQPKVIDRFVSKKLLKDRIAEAQAEAVKELPFADITLKQEGRYEALILTDDDLYYQSLSAKDAHAYTPFLLTAKHWKFKRVYSREWWKKSGRLPKQ</sequence>
<dbReference type="EMBL" id="JASJOS010000005">
    <property type="protein sequence ID" value="MDJ1481416.1"/>
    <property type="molecule type" value="Genomic_DNA"/>
</dbReference>
<keyword evidence="2" id="KW-0547">Nucleotide-binding</keyword>
<accession>A0AAE3QMJ4</accession>
<feature type="domain" description="DNA2/NAM7 helicase helicase" evidence="7">
    <location>
        <begin position="951"/>
        <end position="998"/>
    </location>
</feature>
<evidence type="ECO:0000259" key="7">
    <source>
        <dbReference type="Pfam" id="PF13086"/>
    </source>
</evidence>
<dbReference type="GO" id="GO:0016787">
    <property type="term" value="F:hydrolase activity"/>
    <property type="evidence" value="ECO:0007669"/>
    <property type="project" value="UniProtKB-KW"/>
</dbReference>
<dbReference type="RefSeq" id="WP_313979153.1">
    <property type="nucleotide sequence ID" value="NZ_JASJOS010000005.1"/>
</dbReference>
<dbReference type="InterPro" id="IPR047187">
    <property type="entry name" value="SF1_C_Upf1"/>
</dbReference>
<evidence type="ECO:0000256" key="4">
    <source>
        <dbReference type="ARBA" id="ARBA00022806"/>
    </source>
</evidence>
<evidence type="ECO:0000256" key="5">
    <source>
        <dbReference type="ARBA" id="ARBA00022840"/>
    </source>
</evidence>
<dbReference type="CDD" id="cd18808">
    <property type="entry name" value="SF1_C_Upf1"/>
    <property type="match status" value="1"/>
</dbReference>
<dbReference type="PANTHER" id="PTHR43788:SF8">
    <property type="entry name" value="DNA-BINDING PROTEIN SMUBP-2"/>
    <property type="match status" value="1"/>
</dbReference>
<dbReference type="InterPro" id="IPR050534">
    <property type="entry name" value="Coronavir_polyprotein_1ab"/>
</dbReference>
<feature type="coiled-coil region" evidence="6">
    <location>
        <begin position="840"/>
        <end position="867"/>
    </location>
</feature>
<keyword evidence="4" id="KW-0347">Helicase</keyword>
<keyword evidence="6" id="KW-0175">Coiled coil</keyword>
<evidence type="ECO:0000313" key="9">
    <source>
        <dbReference type="EMBL" id="MDJ1481416.1"/>
    </source>
</evidence>
<comment type="similarity">
    <text evidence="1">Belongs to the DNA2/NAM7 helicase family.</text>
</comment>
<keyword evidence="5" id="KW-0067">ATP-binding</keyword>
<dbReference type="PANTHER" id="PTHR43788">
    <property type="entry name" value="DNA2/NAM7 HELICASE FAMILY MEMBER"/>
    <property type="match status" value="1"/>
</dbReference>
<evidence type="ECO:0000256" key="1">
    <source>
        <dbReference type="ARBA" id="ARBA00007913"/>
    </source>
</evidence>
<feature type="domain" description="DNA2/NAM7 helicase helicase" evidence="7">
    <location>
        <begin position="289"/>
        <end position="386"/>
    </location>
</feature>
<dbReference type="InterPro" id="IPR027417">
    <property type="entry name" value="P-loop_NTPase"/>
</dbReference>
<evidence type="ECO:0000256" key="3">
    <source>
        <dbReference type="ARBA" id="ARBA00022801"/>
    </source>
</evidence>
<keyword evidence="3" id="KW-0378">Hydrolase</keyword>
<dbReference type="GO" id="GO:0005524">
    <property type="term" value="F:ATP binding"/>
    <property type="evidence" value="ECO:0007669"/>
    <property type="project" value="UniProtKB-KW"/>
</dbReference>
<evidence type="ECO:0000313" key="10">
    <source>
        <dbReference type="Proteomes" id="UP001241110"/>
    </source>
</evidence>
<dbReference type="Pfam" id="PF13086">
    <property type="entry name" value="AAA_11"/>
    <property type="match status" value="2"/>
</dbReference>
<protein>
    <submittedName>
        <fullName evidence="9">AAA domain-containing protein</fullName>
    </submittedName>
</protein>
<comment type="caution">
    <text evidence="9">The sequence shown here is derived from an EMBL/GenBank/DDBJ whole genome shotgun (WGS) entry which is preliminary data.</text>
</comment>
<evidence type="ECO:0000256" key="6">
    <source>
        <dbReference type="SAM" id="Coils"/>
    </source>
</evidence>
<organism evidence="9 10">
    <name type="scientific">Xanthocytophaga flava</name>
    <dbReference type="NCBI Taxonomy" id="3048013"/>
    <lineage>
        <taxon>Bacteria</taxon>
        <taxon>Pseudomonadati</taxon>
        <taxon>Bacteroidota</taxon>
        <taxon>Cytophagia</taxon>
        <taxon>Cytophagales</taxon>
        <taxon>Rhodocytophagaceae</taxon>
        <taxon>Xanthocytophaga</taxon>
    </lineage>
</organism>
<reference evidence="9" key="1">
    <citation type="submission" date="2023-05" db="EMBL/GenBank/DDBJ databases">
        <authorList>
            <person name="Zhang X."/>
        </authorList>
    </citation>
    <scope>NUCLEOTIDE SEQUENCE</scope>
    <source>
        <strain evidence="9">YF14B1</strain>
    </source>
</reference>
<dbReference type="Pfam" id="PF13087">
    <property type="entry name" value="AAA_12"/>
    <property type="match status" value="1"/>
</dbReference>
<evidence type="ECO:0000256" key="2">
    <source>
        <dbReference type="ARBA" id="ARBA00022741"/>
    </source>
</evidence>
<dbReference type="InterPro" id="IPR041679">
    <property type="entry name" value="DNA2/NAM7-like_C"/>
</dbReference>